<dbReference type="PANTHER" id="PTHR24221:SF654">
    <property type="entry name" value="ATP-BINDING CASSETTE SUB-FAMILY B MEMBER 6"/>
    <property type="match status" value="1"/>
</dbReference>
<accession>A0A3D9KHR3</accession>
<evidence type="ECO:0000313" key="13">
    <source>
        <dbReference type="EMBL" id="RED85426.1"/>
    </source>
</evidence>
<keyword evidence="8 10" id="KW-1133">Transmembrane helix</keyword>
<dbReference type="GO" id="GO:0140359">
    <property type="term" value="F:ABC-type transporter activity"/>
    <property type="evidence" value="ECO:0007669"/>
    <property type="project" value="InterPro"/>
</dbReference>
<dbReference type="EMBL" id="QRDZ01000004">
    <property type="protein sequence ID" value="RED85426.1"/>
    <property type="molecule type" value="Genomic_DNA"/>
</dbReference>
<keyword evidence="2" id="KW-0813">Transport</keyword>
<dbReference type="PROSITE" id="PS50929">
    <property type="entry name" value="ABC_TM1F"/>
    <property type="match status" value="1"/>
</dbReference>
<dbReference type="AlphaFoldDB" id="A0A3D9KHR3"/>
<dbReference type="Pfam" id="PF00664">
    <property type="entry name" value="ABC_membrane"/>
    <property type="match status" value="1"/>
</dbReference>
<feature type="transmembrane region" description="Helical" evidence="10">
    <location>
        <begin position="463"/>
        <end position="484"/>
    </location>
</feature>
<feature type="domain" description="ABC transmembrane type-1" evidence="12">
    <location>
        <begin position="352"/>
        <end position="629"/>
    </location>
</feature>
<dbReference type="InterPro" id="IPR003593">
    <property type="entry name" value="AAA+_ATPase"/>
</dbReference>
<feature type="domain" description="ABC transporter" evidence="11">
    <location>
        <begin position="661"/>
        <end position="893"/>
    </location>
</feature>
<dbReference type="GO" id="GO:0005524">
    <property type="term" value="F:ATP binding"/>
    <property type="evidence" value="ECO:0007669"/>
    <property type="project" value="UniProtKB-KW"/>
</dbReference>
<dbReference type="PROSITE" id="PS00211">
    <property type="entry name" value="ABC_TRANSPORTER_1"/>
    <property type="match status" value="1"/>
</dbReference>
<evidence type="ECO:0000256" key="10">
    <source>
        <dbReference type="SAM" id="Phobius"/>
    </source>
</evidence>
<feature type="transmembrane region" description="Helical" evidence="10">
    <location>
        <begin position="385"/>
        <end position="403"/>
    </location>
</feature>
<dbReference type="InterPro" id="IPR027417">
    <property type="entry name" value="P-loop_NTPase"/>
</dbReference>
<keyword evidence="6" id="KW-0788">Thiol protease</keyword>
<dbReference type="FunFam" id="3.40.50.300:FF:000299">
    <property type="entry name" value="ABC transporter ATP-binding protein/permease"/>
    <property type="match status" value="1"/>
</dbReference>
<reference evidence="13 14" key="1">
    <citation type="submission" date="2018-07" db="EMBL/GenBank/DDBJ databases">
        <title>Genomic Encyclopedia of Type Strains, Phase III (KMG-III): the genomes of soil and plant-associated and newly described type strains.</title>
        <authorList>
            <person name="Whitman W."/>
        </authorList>
    </citation>
    <scope>NUCLEOTIDE SEQUENCE [LARGE SCALE GENOMIC DNA]</scope>
    <source>
        <strain evidence="13 14">CECT 7287</strain>
    </source>
</reference>
<keyword evidence="3" id="KW-1003">Cell membrane</keyword>
<feature type="transmembrane region" description="Helical" evidence="10">
    <location>
        <begin position="573"/>
        <end position="592"/>
    </location>
</feature>
<dbReference type="Gene3D" id="1.20.1560.10">
    <property type="entry name" value="ABC transporter type 1, transmembrane domain"/>
    <property type="match status" value="1"/>
</dbReference>
<evidence type="ECO:0000256" key="9">
    <source>
        <dbReference type="ARBA" id="ARBA00023136"/>
    </source>
</evidence>
<evidence type="ECO:0000256" key="6">
    <source>
        <dbReference type="ARBA" id="ARBA00022807"/>
    </source>
</evidence>
<gene>
    <name evidence="13" type="ORF">DFP98_104131</name>
</gene>
<evidence type="ECO:0000259" key="11">
    <source>
        <dbReference type="PROSITE" id="PS50893"/>
    </source>
</evidence>
<feature type="transmembrane region" description="Helical" evidence="10">
    <location>
        <begin position="352"/>
        <end position="373"/>
    </location>
</feature>
<dbReference type="PANTHER" id="PTHR24221">
    <property type="entry name" value="ATP-BINDING CASSETTE SUB-FAMILY B"/>
    <property type="match status" value="1"/>
</dbReference>
<dbReference type="Pfam" id="PF00005">
    <property type="entry name" value="ABC_tran"/>
    <property type="match status" value="1"/>
</dbReference>
<dbReference type="PROSITE" id="PS50893">
    <property type="entry name" value="ABC_TRANSPORTER_2"/>
    <property type="match status" value="1"/>
</dbReference>
<evidence type="ECO:0000256" key="1">
    <source>
        <dbReference type="ARBA" id="ARBA00004651"/>
    </source>
</evidence>
<evidence type="ECO:0000259" key="12">
    <source>
        <dbReference type="PROSITE" id="PS50929"/>
    </source>
</evidence>
<dbReference type="InterPro" id="IPR022515">
    <property type="entry name" value="NHPM_micro_ABC2"/>
</dbReference>
<keyword evidence="6" id="KW-0378">Hydrolase</keyword>
<proteinExistence type="predicted"/>
<protein>
    <submittedName>
        <fullName evidence="13">NHLM bacteriocin system ABC transporter ATP-binding protein</fullName>
    </submittedName>
</protein>
<evidence type="ECO:0000256" key="2">
    <source>
        <dbReference type="ARBA" id="ARBA00022448"/>
    </source>
</evidence>
<dbReference type="GO" id="GO:0008234">
    <property type="term" value="F:cysteine-type peptidase activity"/>
    <property type="evidence" value="ECO:0007669"/>
    <property type="project" value="UniProtKB-KW"/>
</dbReference>
<dbReference type="InterPro" id="IPR017871">
    <property type="entry name" value="ABC_transporter-like_CS"/>
</dbReference>
<comment type="caution">
    <text evidence="13">The sequence shown here is derived from an EMBL/GenBank/DDBJ whole genome shotgun (WGS) entry which is preliminary data.</text>
</comment>
<evidence type="ECO:0000256" key="5">
    <source>
        <dbReference type="ARBA" id="ARBA00022741"/>
    </source>
</evidence>
<dbReference type="SUPFAM" id="SSF90123">
    <property type="entry name" value="ABC transporter transmembrane region"/>
    <property type="match status" value="1"/>
</dbReference>
<keyword evidence="6" id="KW-0645">Protease</keyword>
<feature type="transmembrane region" description="Helical" evidence="10">
    <location>
        <begin position="604"/>
        <end position="631"/>
    </location>
</feature>
<keyword evidence="5" id="KW-0547">Nucleotide-binding</keyword>
<dbReference type="SMART" id="SM00382">
    <property type="entry name" value="AAA"/>
    <property type="match status" value="1"/>
</dbReference>
<dbReference type="RefSeq" id="WP_116059850.1">
    <property type="nucleotide sequence ID" value="NZ_QRDZ01000004.1"/>
</dbReference>
<evidence type="ECO:0000256" key="8">
    <source>
        <dbReference type="ARBA" id="ARBA00022989"/>
    </source>
</evidence>
<dbReference type="OrthoDB" id="9771903at2"/>
<keyword evidence="4 10" id="KW-0812">Transmembrane</keyword>
<evidence type="ECO:0000256" key="3">
    <source>
        <dbReference type="ARBA" id="ARBA00022475"/>
    </source>
</evidence>
<sequence>MSRADRTLLERFFAKHGERVRIEGNHPLIVTDESSVWYIQEGHIDLFAVTLRDDEIVSRREFLFSLDPGRLIFGYYRDGTAGSDAAGHLSAGVTGTVLLRADSSLLYQEFTDSAMQAALKLQVQAWVQSWSKVLKLTEAIRPFDRLDEQLSDFHKTVHYRYLQRRVTTWQAEQQSLERKRSNDQAVMEQALKQLAAVTGSSHRQAGADIASNDMLYTACKLVGESIGMKVKPTNARQLSKIRDPVAFIARNSGFRSRQVVLKDRWWLEDNGSLLGYIDNQNIPVALIQKTPKAYAMIDPETGDERTVTEQIAKTLATMAHMFYRPLPATPLKVADILKFGLHTSIRRDIGMMLLMGVAVGILGTFVPIANGILFDTIIPASDRGMLLQMGFILASVTLSLFLLELTQSMAILRLEGKMDSSIQAAVWDRLLSLPVSFFRGYSAGDLSMRANSINAIRQSLSGIAMTAIFGGIFSSFNFFLLFYYDVKMALAAAAMVFVAFAVTIGVGILQVRRQRVLLRIEGKLTGTLFQIINGIAKFRMAAAEKRAFFIWAKLFGEMKETDFRARTLTNLHAVFHIFFPSVTAIVLFYMFASGSSALSPGKFIAFFAAFSAFLGAMLSMSSAVVSSLNIVPLYERAKPILQTIPEVLESRDDPGELTGEIEAKHIHFRYQADQPFILNDLSLHIHPGEFVALVGASGCGKSTLFRLLLGFENPESGSIFLNGQDLTTLDIRAVRSQLGVVLQNGKVMSGDLFTNIVGSSNLTIEDAWEAATMAGLDEDIRQMPMGMHTMVSEGGSTLSGGQRQRMMIARAIAGKPKILLFDEATSALDNRTQTIVSQSLEALKVTRIVIAHRLSTIRNADRILVIDKGNVVQAGTYEELMRQEGLFGELAKRQLA</sequence>
<dbReference type="GO" id="GO:0034040">
    <property type="term" value="F:ATPase-coupled lipid transmembrane transporter activity"/>
    <property type="evidence" value="ECO:0007669"/>
    <property type="project" value="TreeGrafter"/>
</dbReference>
<dbReference type="Proteomes" id="UP000256977">
    <property type="component" value="Unassembled WGS sequence"/>
</dbReference>
<keyword evidence="14" id="KW-1185">Reference proteome</keyword>
<feature type="transmembrane region" description="Helical" evidence="10">
    <location>
        <begin position="490"/>
        <end position="509"/>
    </location>
</feature>
<evidence type="ECO:0000256" key="7">
    <source>
        <dbReference type="ARBA" id="ARBA00022840"/>
    </source>
</evidence>
<evidence type="ECO:0000256" key="4">
    <source>
        <dbReference type="ARBA" id="ARBA00022692"/>
    </source>
</evidence>
<organism evidence="13 14">
    <name type="scientific">Cohnella phaseoli</name>
    <dbReference type="NCBI Taxonomy" id="456490"/>
    <lineage>
        <taxon>Bacteria</taxon>
        <taxon>Bacillati</taxon>
        <taxon>Bacillota</taxon>
        <taxon>Bacilli</taxon>
        <taxon>Bacillales</taxon>
        <taxon>Paenibacillaceae</taxon>
        <taxon>Cohnella</taxon>
    </lineage>
</organism>
<dbReference type="SUPFAM" id="SSF52540">
    <property type="entry name" value="P-loop containing nucleoside triphosphate hydrolases"/>
    <property type="match status" value="1"/>
</dbReference>
<evidence type="ECO:0000313" key="14">
    <source>
        <dbReference type="Proteomes" id="UP000256977"/>
    </source>
</evidence>
<keyword evidence="7 13" id="KW-0067">ATP-binding</keyword>
<dbReference type="NCBIfam" id="TIGR03797">
    <property type="entry name" value="NHLM_micro_ABC2"/>
    <property type="match status" value="1"/>
</dbReference>
<dbReference type="InterPro" id="IPR011527">
    <property type="entry name" value="ABC1_TM_dom"/>
</dbReference>
<dbReference type="Gene3D" id="3.40.50.300">
    <property type="entry name" value="P-loop containing nucleotide triphosphate hydrolases"/>
    <property type="match status" value="1"/>
</dbReference>
<dbReference type="GO" id="GO:0016887">
    <property type="term" value="F:ATP hydrolysis activity"/>
    <property type="evidence" value="ECO:0007669"/>
    <property type="project" value="InterPro"/>
</dbReference>
<name>A0A3D9KHR3_9BACL</name>
<dbReference type="InterPro" id="IPR039421">
    <property type="entry name" value="Type_1_exporter"/>
</dbReference>
<dbReference type="InterPro" id="IPR003439">
    <property type="entry name" value="ABC_transporter-like_ATP-bd"/>
</dbReference>
<comment type="subcellular location">
    <subcellularLocation>
        <location evidence="1">Cell membrane</location>
        <topology evidence="1">Multi-pass membrane protein</topology>
    </subcellularLocation>
</comment>
<dbReference type="InterPro" id="IPR036640">
    <property type="entry name" value="ABC1_TM_sf"/>
</dbReference>
<keyword evidence="9 10" id="KW-0472">Membrane</keyword>
<dbReference type="GO" id="GO:0005886">
    <property type="term" value="C:plasma membrane"/>
    <property type="evidence" value="ECO:0007669"/>
    <property type="project" value="UniProtKB-SubCell"/>
</dbReference>